<dbReference type="FunFam" id="3.10.250.10:FF:000006">
    <property type="entry name" value="neurotrypsin isoform X2"/>
    <property type="match status" value="1"/>
</dbReference>
<keyword evidence="2" id="KW-0677">Repeat</keyword>
<dbReference type="InterPro" id="IPR001190">
    <property type="entry name" value="SRCR"/>
</dbReference>
<name>A0A2G8KPC3_STIJA</name>
<evidence type="ECO:0000313" key="8">
    <source>
        <dbReference type="Proteomes" id="UP000230750"/>
    </source>
</evidence>
<organism evidence="7 8">
    <name type="scientific">Stichopus japonicus</name>
    <name type="common">Sea cucumber</name>
    <dbReference type="NCBI Taxonomy" id="307972"/>
    <lineage>
        <taxon>Eukaryota</taxon>
        <taxon>Metazoa</taxon>
        <taxon>Echinodermata</taxon>
        <taxon>Eleutherozoa</taxon>
        <taxon>Echinozoa</taxon>
        <taxon>Holothuroidea</taxon>
        <taxon>Aspidochirotacea</taxon>
        <taxon>Aspidochirotida</taxon>
        <taxon>Stichopodidae</taxon>
        <taxon>Apostichopus</taxon>
    </lineage>
</organism>
<keyword evidence="8" id="KW-1185">Reference proteome</keyword>
<dbReference type="PANTHER" id="PTHR48071:SF18">
    <property type="entry name" value="DELETED IN MALIGNANT BRAIN TUMORS 1 PROTEIN-RELATED"/>
    <property type="match status" value="1"/>
</dbReference>
<dbReference type="EMBL" id="MRZV01000444">
    <property type="protein sequence ID" value="PIK49863.1"/>
    <property type="molecule type" value="Genomic_DNA"/>
</dbReference>
<dbReference type="Pfam" id="PF00530">
    <property type="entry name" value="SRCR"/>
    <property type="match status" value="2"/>
</dbReference>
<dbReference type="InterPro" id="IPR036772">
    <property type="entry name" value="SRCR-like_dom_sf"/>
</dbReference>
<dbReference type="GO" id="GO:0016020">
    <property type="term" value="C:membrane"/>
    <property type="evidence" value="ECO:0007669"/>
    <property type="project" value="InterPro"/>
</dbReference>
<feature type="disulfide bond" evidence="5">
    <location>
        <begin position="93"/>
        <end position="103"/>
    </location>
</feature>
<dbReference type="OrthoDB" id="536948at2759"/>
<evidence type="ECO:0000256" key="1">
    <source>
        <dbReference type="ARBA" id="ARBA00022729"/>
    </source>
</evidence>
<evidence type="ECO:0000256" key="5">
    <source>
        <dbReference type="PROSITE-ProRule" id="PRU00196"/>
    </source>
</evidence>
<dbReference type="SUPFAM" id="SSF56487">
    <property type="entry name" value="SRCR-like"/>
    <property type="match status" value="2"/>
</dbReference>
<proteinExistence type="predicted"/>
<keyword evidence="1" id="KW-0732">Signal</keyword>
<dbReference type="FunFam" id="3.10.250.10:FF:000001">
    <property type="entry name" value="Lysyl oxidase 4 isoform X1"/>
    <property type="match status" value="1"/>
</dbReference>
<evidence type="ECO:0000256" key="4">
    <source>
        <dbReference type="ARBA" id="ARBA00023180"/>
    </source>
</evidence>
<keyword evidence="4" id="KW-0325">Glycoprotein</keyword>
<evidence type="ECO:0000259" key="6">
    <source>
        <dbReference type="PROSITE" id="PS50287"/>
    </source>
</evidence>
<comment type="caution">
    <text evidence="5">Lacks conserved residue(s) required for the propagation of feature annotation.</text>
</comment>
<feature type="domain" description="SRCR" evidence="6">
    <location>
        <begin position="22"/>
        <end position="124"/>
    </location>
</feature>
<comment type="caution">
    <text evidence="7">The sequence shown here is derived from an EMBL/GenBank/DDBJ whole genome shotgun (WGS) entry which is preliminary data.</text>
</comment>
<keyword evidence="3 5" id="KW-1015">Disulfide bond</keyword>
<dbReference type="PROSITE" id="PS50287">
    <property type="entry name" value="SRCR_2"/>
    <property type="match status" value="2"/>
</dbReference>
<feature type="disulfide bond" evidence="5">
    <location>
        <begin position="203"/>
        <end position="213"/>
    </location>
</feature>
<feature type="domain" description="SRCR" evidence="6">
    <location>
        <begin position="127"/>
        <end position="234"/>
    </location>
</feature>
<reference evidence="7 8" key="1">
    <citation type="journal article" date="2017" name="PLoS Biol.">
        <title>The sea cucumber genome provides insights into morphological evolution and visceral regeneration.</title>
        <authorList>
            <person name="Zhang X."/>
            <person name="Sun L."/>
            <person name="Yuan J."/>
            <person name="Sun Y."/>
            <person name="Gao Y."/>
            <person name="Zhang L."/>
            <person name="Li S."/>
            <person name="Dai H."/>
            <person name="Hamel J.F."/>
            <person name="Liu C."/>
            <person name="Yu Y."/>
            <person name="Liu S."/>
            <person name="Lin W."/>
            <person name="Guo K."/>
            <person name="Jin S."/>
            <person name="Xu P."/>
            <person name="Storey K.B."/>
            <person name="Huan P."/>
            <person name="Zhang T."/>
            <person name="Zhou Y."/>
            <person name="Zhang J."/>
            <person name="Lin C."/>
            <person name="Li X."/>
            <person name="Xing L."/>
            <person name="Huo D."/>
            <person name="Sun M."/>
            <person name="Wang L."/>
            <person name="Mercier A."/>
            <person name="Li F."/>
            <person name="Yang H."/>
            <person name="Xiang J."/>
        </authorList>
    </citation>
    <scope>NUCLEOTIDE SEQUENCE [LARGE SCALE GENOMIC DNA]</scope>
    <source>
        <strain evidence="7">Shaxun</strain>
        <tissue evidence="7">Muscle</tissue>
    </source>
</reference>
<dbReference type="SMART" id="SM00202">
    <property type="entry name" value="SR"/>
    <property type="match status" value="2"/>
</dbReference>
<dbReference type="AlphaFoldDB" id="A0A2G8KPC3"/>
<dbReference type="Proteomes" id="UP000230750">
    <property type="component" value="Unassembled WGS sequence"/>
</dbReference>
<dbReference type="Gene3D" id="3.10.250.10">
    <property type="entry name" value="SRCR-like domain"/>
    <property type="match status" value="2"/>
</dbReference>
<dbReference type="PANTHER" id="PTHR48071">
    <property type="entry name" value="SRCR DOMAIN-CONTAINING PROTEIN"/>
    <property type="match status" value="1"/>
</dbReference>
<accession>A0A2G8KPC3</accession>
<dbReference type="PRINTS" id="PR00258">
    <property type="entry name" value="SPERACTRCPTR"/>
</dbReference>
<protein>
    <submittedName>
        <fullName evidence="7">Putative deleted in malignant brain tumors 1 protein-like</fullName>
    </submittedName>
</protein>
<dbReference type="PROSITE" id="PS00420">
    <property type="entry name" value="SRCR_1"/>
    <property type="match status" value="1"/>
</dbReference>
<evidence type="ECO:0000256" key="3">
    <source>
        <dbReference type="ARBA" id="ARBA00023157"/>
    </source>
</evidence>
<sequence>MAIIFSLYRHAKLCSILISDPIRIVGGKSDRAGRVEIEIDGEWGTICDDGFGDTEADVICRQLGFAWAEVGYQWGGARFGEGTGPIHLDNLRCSGTEHFITDCPHGGIGEHNCQHHEDVSVSCEVPVRLAASSSITRGRVELLYEGRWGTVCSDQFDDNAAVVVCRQLGLSSGFAMTIGGFFGRNRPVYADDSVPIILKQIHCDGSEFSLMDCPRAGVGDQTCGHRQDVFVGCRP</sequence>
<gene>
    <name evidence="7" type="ORF">BSL78_13268</name>
</gene>
<evidence type="ECO:0000313" key="7">
    <source>
        <dbReference type="EMBL" id="PIK49863.1"/>
    </source>
</evidence>
<evidence type="ECO:0000256" key="2">
    <source>
        <dbReference type="ARBA" id="ARBA00022737"/>
    </source>
</evidence>